<dbReference type="EMBL" id="JAKNCJ010000001">
    <property type="protein sequence ID" value="MCL6422515.1"/>
    <property type="molecule type" value="Genomic_DNA"/>
</dbReference>
<comment type="pathway">
    <text evidence="2">Carotenoid biosynthesis.</text>
</comment>
<sequence length="146" mass="16059">MHGEYLLLLAACLVITLPLEFILGARVHRRPRALLLALLPVLLVFGAWDLLGIHRGHWWYEASRISGVHLPGSIPLEEVLFFLVIPICALLTLEGVSRVLGLLRAWRAGELAREWREPGAVSGVFQGSRPTDAGAVRLPSERTGDA</sequence>
<keyword evidence="7" id="KW-0413">Isomerase</keyword>
<reference evidence="11" key="1">
    <citation type="submission" date="2022-02" db="EMBL/GenBank/DDBJ databases">
        <authorList>
            <person name="Lee M."/>
            <person name="Kim S.-J."/>
            <person name="Jung M.-Y."/>
        </authorList>
    </citation>
    <scope>NUCLEOTIDE SEQUENCE</scope>
    <source>
        <strain evidence="11">JHP9</strain>
    </source>
</reference>
<dbReference type="RefSeq" id="WP_249736611.1">
    <property type="nucleotide sequence ID" value="NZ_JAKNCJ010000001.1"/>
</dbReference>
<comment type="subcellular location">
    <subcellularLocation>
        <location evidence="1">Membrane</location>
        <topology evidence="1">Multi-pass membrane protein</topology>
    </subcellularLocation>
</comment>
<proteinExistence type="predicted"/>
<feature type="region of interest" description="Disordered" evidence="8">
    <location>
        <begin position="123"/>
        <end position="146"/>
    </location>
</feature>
<protein>
    <submittedName>
        <fullName evidence="11">Lycopene cyclase domain-containing protein</fullName>
    </submittedName>
</protein>
<accession>A0ABT0R0N1</accession>
<organism evidence="11 12">
    <name type="scientific">Brachybacterium equifaecis</name>
    <dbReference type="NCBI Taxonomy" id="2910770"/>
    <lineage>
        <taxon>Bacteria</taxon>
        <taxon>Bacillati</taxon>
        <taxon>Actinomycetota</taxon>
        <taxon>Actinomycetes</taxon>
        <taxon>Micrococcales</taxon>
        <taxon>Dermabacteraceae</taxon>
        <taxon>Brachybacterium</taxon>
    </lineage>
</organism>
<keyword evidence="12" id="KW-1185">Reference proteome</keyword>
<gene>
    <name evidence="11" type="ORF">Bequi_03800</name>
</gene>
<evidence type="ECO:0000313" key="11">
    <source>
        <dbReference type="EMBL" id="MCL6422515.1"/>
    </source>
</evidence>
<evidence type="ECO:0000256" key="6">
    <source>
        <dbReference type="ARBA" id="ARBA00023136"/>
    </source>
</evidence>
<name>A0ABT0R0N1_9MICO</name>
<dbReference type="InterPro" id="IPR017825">
    <property type="entry name" value="Lycopene_cyclase_dom"/>
</dbReference>
<keyword evidence="6 9" id="KW-0472">Membrane</keyword>
<evidence type="ECO:0000256" key="2">
    <source>
        <dbReference type="ARBA" id="ARBA00004829"/>
    </source>
</evidence>
<evidence type="ECO:0000259" key="10">
    <source>
        <dbReference type="Pfam" id="PF18916"/>
    </source>
</evidence>
<feature type="transmembrane region" description="Helical" evidence="9">
    <location>
        <begin position="79"/>
        <end position="103"/>
    </location>
</feature>
<dbReference type="Pfam" id="PF18916">
    <property type="entry name" value="Lycopene_cyc"/>
    <property type="match status" value="1"/>
</dbReference>
<evidence type="ECO:0000256" key="1">
    <source>
        <dbReference type="ARBA" id="ARBA00004141"/>
    </source>
</evidence>
<evidence type="ECO:0000256" key="9">
    <source>
        <dbReference type="SAM" id="Phobius"/>
    </source>
</evidence>
<dbReference type="NCBIfam" id="TIGR03462">
    <property type="entry name" value="CarR_dom_SF"/>
    <property type="match status" value="1"/>
</dbReference>
<evidence type="ECO:0000256" key="5">
    <source>
        <dbReference type="ARBA" id="ARBA00022989"/>
    </source>
</evidence>
<keyword evidence="3 9" id="KW-0812">Transmembrane</keyword>
<evidence type="ECO:0000256" key="3">
    <source>
        <dbReference type="ARBA" id="ARBA00022692"/>
    </source>
</evidence>
<dbReference type="Proteomes" id="UP001203761">
    <property type="component" value="Unassembled WGS sequence"/>
</dbReference>
<evidence type="ECO:0000256" key="7">
    <source>
        <dbReference type="ARBA" id="ARBA00023235"/>
    </source>
</evidence>
<keyword evidence="5 9" id="KW-1133">Transmembrane helix</keyword>
<keyword evidence="4" id="KW-0125">Carotenoid biosynthesis</keyword>
<feature type="transmembrane region" description="Helical" evidence="9">
    <location>
        <begin position="33"/>
        <end position="51"/>
    </location>
</feature>
<feature type="domain" description="Lycopene cyclase" evidence="10">
    <location>
        <begin position="9"/>
        <end position="94"/>
    </location>
</feature>
<comment type="caution">
    <text evidence="11">The sequence shown here is derived from an EMBL/GenBank/DDBJ whole genome shotgun (WGS) entry which is preliminary data.</text>
</comment>
<evidence type="ECO:0000313" key="12">
    <source>
        <dbReference type="Proteomes" id="UP001203761"/>
    </source>
</evidence>
<evidence type="ECO:0000256" key="8">
    <source>
        <dbReference type="SAM" id="MobiDB-lite"/>
    </source>
</evidence>
<feature type="transmembrane region" description="Helical" evidence="9">
    <location>
        <begin position="6"/>
        <end position="26"/>
    </location>
</feature>
<evidence type="ECO:0000256" key="4">
    <source>
        <dbReference type="ARBA" id="ARBA00022746"/>
    </source>
</evidence>